<evidence type="ECO:0000256" key="9">
    <source>
        <dbReference type="PROSITE-ProRule" id="PRU00282"/>
    </source>
</evidence>
<keyword evidence="4 9" id="KW-0812">Transmembrane</keyword>
<evidence type="ECO:0000256" key="8">
    <source>
        <dbReference type="ARBA" id="ARBA00023136"/>
    </source>
</evidence>
<feature type="region of interest" description="Disordered" evidence="11">
    <location>
        <begin position="262"/>
        <end position="285"/>
    </location>
</feature>
<dbReference type="PANTHER" id="PTHR45939">
    <property type="entry name" value="PEROXISOMAL MEMBRANE PROTEIN PMP34-RELATED"/>
    <property type="match status" value="1"/>
</dbReference>
<evidence type="ECO:0000256" key="11">
    <source>
        <dbReference type="SAM" id="MobiDB-lite"/>
    </source>
</evidence>
<dbReference type="Pfam" id="PF00153">
    <property type="entry name" value="Mito_carr"/>
    <property type="match status" value="3"/>
</dbReference>
<keyword evidence="5" id="KW-0677">Repeat</keyword>
<dbReference type="GO" id="GO:0016020">
    <property type="term" value="C:membrane"/>
    <property type="evidence" value="ECO:0007669"/>
    <property type="project" value="UniProtKB-SubCell"/>
</dbReference>
<dbReference type="Gene3D" id="1.50.40.10">
    <property type="entry name" value="Mitochondrial carrier domain"/>
    <property type="match status" value="1"/>
</dbReference>
<feature type="repeat" description="Solcar" evidence="9">
    <location>
        <begin position="229"/>
        <end position="344"/>
    </location>
</feature>
<feature type="repeat" description="Solcar" evidence="9">
    <location>
        <begin position="7"/>
        <end position="103"/>
    </location>
</feature>
<proteinExistence type="inferred from homology"/>
<comment type="similarity">
    <text evidence="2 10">Belongs to the mitochondrial carrier (TC 2.A.29) family.</text>
</comment>
<evidence type="ECO:0000256" key="4">
    <source>
        <dbReference type="ARBA" id="ARBA00022692"/>
    </source>
</evidence>
<dbReference type="SUPFAM" id="SSF103506">
    <property type="entry name" value="Mitochondrial carrier"/>
    <property type="match status" value="1"/>
</dbReference>
<evidence type="ECO:0000256" key="7">
    <source>
        <dbReference type="ARBA" id="ARBA00022989"/>
    </source>
</evidence>
<evidence type="ECO:0000256" key="1">
    <source>
        <dbReference type="ARBA" id="ARBA00004141"/>
    </source>
</evidence>
<dbReference type="EMBL" id="JANBVO010000004">
    <property type="protein sequence ID" value="KAJ9154753.1"/>
    <property type="molecule type" value="Genomic_DNA"/>
</dbReference>
<dbReference type="PANTHER" id="PTHR45939:SF2">
    <property type="entry name" value="CARRIER PROTEIN, PUTATIVE (AFU_ORTHOLOGUE AFUA_2G13870)-RELATED"/>
    <property type="match status" value="1"/>
</dbReference>
<keyword evidence="6" id="KW-0999">Mitochondrion inner membrane</keyword>
<keyword evidence="6" id="KW-0496">Mitochondrion</keyword>
<keyword evidence="8 9" id="KW-0472">Membrane</keyword>
<reference evidence="12" key="1">
    <citation type="submission" date="2022-07" db="EMBL/GenBank/DDBJ databases">
        <title>Fungi with potential for degradation of polypropylene.</title>
        <authorList>
            <person name="Gostincar C."/>
        </authorList>
    </citation>
    <scope>NUCLEOTIDE SEQUENCE</scope>
    <source>
        <strain evidence="12">EXF-13308</strain>
    </source>
</reference>
<evidence type="ECO:0000256" key="10">
    <source>
        <dbReference type="RuleBase" id="RU000488"/>
    </source>
</evidence>
<evidence type="ECO:0000313" key="12">
    <source>
        <dbReference type="EMBL" id="KAJ9154753.1"/>
    </source>
</evidence>
<dbReference type="InterPro" id="IPR052217">
    <property type="entry name" value="Mito/Peroxisomal_Carrier"/>
</dbReference>
<comment type="subcellular location">
    <subcellularLocation>
        <location evidence="1">Membrane</location>
        <topology evidence="1">Multi-pass membrane protein</topology>
    </subcellularLocation>
</comment>
<gene>
    <name evidence="12" type="ORF">NKR23_g2255</name>
</gene>
<dbReference type="PROSITE" id="PS50920">
    <property type="entry name" value="SOLCAR"/>
    <property type="match status" value="3"/>
</dbReference>
<keyword evidence="7" id="KW-1133">Transmembrane helix</keyword>
<accession>A0AA38RQ64</accession>
<dbReference type="InterPro" id="IPR018108">
    <property type="entry name" value="MCP_transmembrane"/>
</dbReference>
<evidence type="ECO:0000256" key="2">
    <source>
        <dbReference type="ARBA" id="ARBA00006375"/>
    </source>
</evidence>
<dbReference type="Proteomes" id="UP001174694">
    <property type="component" value="Unassembled WGS sequence"/>
</dbReference>
<comment type="caution">
    <text evidence="12">The sequence shown here is derived from an EMBL/GenBank/DDBJ whole genome shotgun (WGS) entry which is preliminary data.</text>
</comment>
<evidence type="ECO:0000256" key="3">
    <source>
        <dbReference type="ARBA" id="ARBA00022448"/>
    </source>
</evidence>
<evidence type="ECO:0000313" key="13">
    <source>
        <dbReference type="Proteomes" id="UP001174694"/>
    </source>
</evidence>
<organism evidence="12 13">
    <name type="scientific">Pleurostoma richardsiae</name>
    <dbReference type="NCBI Taxonomy" id="41990"/>
    <lineage>
        <taxon>Eukaryota</taxon>
        <taxon>Fungi</taxon>
        <taxon>Dikarya</taxon>
        <taxon>Ascomycota</taxon>
        <taxon>Pezizomycotina</taxon>
        <taxon>Sordariomycetes</taxon>
        <taxon>Sordariomycetidae</taxon>
        <taxon>Calosphaeriales</taxon>
        <taxon>Pleurostomataceae</taxon>
        <taxon>Pleurostoma</taxon>
    </lineage>
</organism>
<sequence length="395" mass="42113">MPATHLLPAIGHAVSGSAGTAISTLATYPLDLVNTRLKVQRQLRRDGALSAPDEYAGVLDAIRRVYAREGGLAALYVGLDSDLAKSALDSFLFFLFYMWFRARRLGSRAASGGGSSRRRLPAWEELAVGAAAGACARALTTPVGNVVTRKQTAMLVNRGGGEEAELGRMRSLSTGEIVRAIREEKGLRGLWAGYSASLVLTLNPSVTFFLQQALEKSAAPAEGGPGSGVTFLLAAVSKAVATALTYPFQVAKARVQVSLPHEKEERKVAEGGDEEEGSETSRSAGKAVADEIRSLAEDNIFATVLRIGRSEGVGALYDGVSGELLKAFFNHGITMLSKDIVHKLIVRLYFVVLEMMQRLPSARSALLRRAHHMAERVGKKPITASSNGTRAHGGI</sequence>
<keyword evidence="13" id="KW-1185">Reference proteome</keyword>
<feature type="repeat" description="Solcar" evidence="9">
    <location>
        <begin position="120"/>
        <end position="217"/>
    </location>
</feature>
<evidence type="ECO:0000256" key="5">
    <source>
        <dbReference type="ARBA" id="ARBA00022737"/>
    </source>
</evidence>
<protein>
    <submittedName>
        <fullName evidence="12">Peroxisomal adenine nucleotide transporter 1</fullName>
    </submittedName>
</protein>
<evidence type="ECO:0000256" key="6">
    <source>
        <dbReference type="ARBA" id="ARBA00022792"/>
    </source>
</evidence>
<dbReference type="AlphaFoldDB" id="A0AA38RQ64"/>
<dbReference type="GO" id="GO:0015217">
    <property type="term" value="F:ADP transmembrane transporter activity"/>
    <property type="evidence" value="ECO:0007669"/>
    <property type="project" value="TreeGrafter"/>
</dbReference>
<name>A0AA38RQ64_9PEZI</name>
<dbReference type="InterPro" id="IPR023395">
    <property type="entry name" value="MCP_dom_sf"/>
</dbReference>
<keyword evidence="3 10" id="KW-0813">Transport</keyword>